<accession>A0A0F9RXZ1</accession>
<evidence type="ECO:0000313" key="1">
    <source>
        <dbReference type="EMBL" id="KKN29776.1"/>
    </source>
</evidence>
<dbReference type="AlphaFoldDB" id="A0A0F9RXZ1"/>
<proteinExistence type="predicted"/>
<sequence>MSVKFVLRELTLAAGERKRVDEVASFFMLISNTGTLRIKIAIDDDPLSDIPTGYEYRELKEDFFYKHIDFKNPNVGSITIEYIMSSGIVRSSPTIIALDEILAELRGEAVAGTDDTEKTIGVAQSTVLAVNTSRKAFNLQAKSTNSGKIYLGFTNAVTLTKWFAELQAGQACMLDDYRGPVFAIADAADQKLGWGEW</sequence>
<reference evidence="1" key="1">
    <citation type="journal article" date="2015" name="Nature">
        <title>Complex archaea that bridge the gap between prokaryotes and eukaryotes.</title>
        <authorList>
            <person name="Spang A."/>
            <person name="Saw J.H."/>
            <person name="Jorgensen S.L."/>
            <person name="Zaremba-Niedzwiedzka K."/>
            <person name="Martijn J."/>
            <person name="Lind A.E."/>
            <person name="van Eijk R."/>
            <person name="Schleper C."/>
            <person name="Guy L."/>
            <person name="Ettema T.J."/>
        </authorList>
    </citation>
    <scope>NUCLEOTIDE SEQUENCE</scope>
</reference>
<gene>
    <name evidence="1" type="ORF">LCGC14_0840740</name>
</gene>
<comment type="caution">
    <text evidence="1">The sequence shown here is derived from an EMBL/GenBank/DDBJ whole genome shotgun (WGS) entry which is preliminary data.</text>
</comment>
<protein>
    <submittedName>
        <fullName evidence="1">Uncharacterized protein</fullName>
    </submittedName>
</protein>
<dbReference type="EMBL" id="LAZR01002459">
    <property type="protein sequence ID" value="KKN29776.1"/>
    <property type="molecule type" value="Genomic_DNA"/>
</dbReference>
<name>A0A0F9RXZ1_9ZZZZ</name>
<organism evidence="1">
    <name type="scientific">marine sediment metagenome</name>
    <dbReference type="NCBI Taxonomy" id="412755"/>
    <lineage>
        <taxon>unclassified sequences</taxon>
        <taxon>metagenomes</taxon>
        <taxon>ecological metagenomes</taxon>
    </lineage>
</organism>